<feature type="region of interest" description="Disordered" evidence="10">
    <location>
        <begin position="213"/>
        <end position="267"/>
    </location>
</feature>
<evidence type="ECO:0000256" key="8">
    <source>
        <dbReference type="HAMAP-Rule" id="MF_01309"/>
    </source>
</evidence>
<evidence type="ECO:0000256" key="10">
    <source>
        <dbReference type="SAM" id="MobiDB-lite"/>
    </source>
</evidence>
<dbReference type="FunFam" id="3.30.300.20:FF:000001">
    <property type="entry name" value="30S ribosomal protein S3"/>
    <property type="match status" value="1"/>
</dbReference>
<sequence>MGQKVNPIGFRLAVSKDWRSKWYAPDKEFADFLHSDLAIREYLKKKLSSASVAKIVIERAWNLVRVTLHTARPGLVIGRKGQEIEVMSGEISKMCNNKQVKIDIIEIKQPELDAQLVAEAVATQLERRISFRRAMKRSVQTAMDLGADGIRIRCAGRLGGADIARAEWYRQGKVPLQTLRIPIDYGFAEANTVYGIIGIKCWLNKKADLDATAVNPNQDRRNQRRDRGPRPGGGGGDYRGPGPGQQRPPQYSPAQAPAPAPEAAPAE</sequence>
<comment type="subunit">
    <text evidence="8">Part of the 30S ribosomal subunit. Forms a tight complex with proteins S10 and S14.</text>
</comment>
<dbReference type="PANTHER" id="PTHR11760">
    <property type="entry name" value="30S/40S RIBOSOMAL PROTEIN S3"/>
    <property type="match status" value="1"/>
</dbReference>
<evidence type="ECO:0000256" key="6">
    <source>
        <dbReference type="ARBA" id="ARBA00024998"/>
    </source>
</evidence>
<dbReference type="Pfam" id="PF00189">
    <property type="entry name" value="Ribosomal_S3_C"/>
    <property type="match status" value="1"/>
</dbReference>
<dbReference type="Gene3D" id="3.30.1140.32">
    <property type="entry name" value="Ribosomal protein S3, C-terminal domain"/>
    <property type="match status" value="1"/>
</dbReference>
<comment type="caution">
    <text evidence="12">The sequence shown here is derived from an EMBL/GenBank/DDBJ whole genome shotgun (WGS) entry which is preliminary data.</text>
</comment>
<dbReference type="GO" id="GO:0022627">
    <property type="term" value="C:cytosolic small ribosomal subunit"/>
    <property type="evidence" value="ECO:0007669"/>
    <property type="project" value="TreeGrafter"/>
</dbReference>
<dbReference type="NCBIfam" id="TIGR01009">
    <property type="entry name" value="rpsC_bact"/>
    <property type="match status" value="1"/>
</dbReference>
<reference evidence="12 13" key="1">
    <citation type="submission" date="2019-05" db="EMBL/GenBank/DDBJ databases">
        <title>Verrucobacter flavum gen. nov., sp. nov. a new member of the family Verrucomicrobiaceae.</title>
        <authorList>
            <person name="Szuroczki S."/>
            <person name="Abbaszade G."/>
            <person name="Szabo A."/>
            <person name="Felfoldi T."/>
            <person name="Schumann P."/>
            <person name="Boka K."/>
            <person name="Keki Z."/>
            <person name="Toumi M."/>
            <person name="Toth E."/>
        </authorList>
    </citation>
    <scope>NUCLEOTIDE SEQUENCE [LARGE SCALE GENOMIC DNA]</scope>
    <source>
        <strain evidence="12 13">MG-N-17</strain>
    </source>
</reference>
<evidence type="ECO:0000256" key="2">
    <source>
        <dbReference type="ARBA" id="ARBA00022730"/>
    </source>
</evidence>
<dbReference type="CDD" id="cd02412">
    <property type="entry name" value="KH-II_30S_S3"/>
    <property type="match status" value="1"/>
</dbReference>
<dbReference type="GO" id="GO:0019843">
    <property type="term" value="F:rRNA binding"/>
    <property type="evidence" value="ECO:0007669"/>
    <property type="project" value="UniProtKB-UniRule"/>
</dbReference>
<evidence type="ECO:0000256" key="3">
    <source>
        <dbReference type="ARBA" id="ARBA00022884"/>
    </source>
</evidence>
<dbReference type="InterPro" id="IPR001351">
    <property type="entry name" value="Ribosomal_uS3_C"/>
</dbReference>
<dbReference type="PROSITE" id="PS00548">
    <property type="entry name" value="RIBOSOMAL_S3"/>
    <property type="match status" value="1"/>
</dbReference>
<evidence type="ECO:0000256" key="5">
    <source>
        <dbReference type="ARBA" id="ARBA00023274"/>
    </source>
</evidence>
<keyword evidence="3 8" id="KW-0694">RNA-binding</keyword>
<dbReference type="Proteomes" id="UP000306196">
    <property type="component" value="Unassembled WGS sequence"/>
</dbReference>
<comment type="function">
    <text evidence="6 8">Binds the lower part of the 30S subunit head. Binds mRNA in the 70S ribosome, positioning it for translation.</text>
</comment>
<dbReference type="InterPro" id="IPR018280">
    <property type="entry name" value="Ribosomal_uS3_CS"/>
</dbReference>
<dbReference type="PROSITE" id="PS50823">
    <property type="entry name" value="KH_TYPE_2"/>
    <property type="match status" value="1"/>
</dbReference>
<dbReference type="Pfam" id="PF07650">
    <property type="entry name" value="KH_2"/>
    <property type="match status" value="1"/>
</dbReference>
<dbReference type="RefSeq" id="WP_138087814.1">
    <property type="nucleotide sequence ID" value="NZ_VAUV01000015.1"/>
</dbReference>
<dbReference type="SMART" id="SM00322">
    <property type="entry name" value="KH"/>
    <property type="match status" value="1"/>
</dbReference>
<dbReference type="Gene3D" id="3.30.300.20">
    <property type="match status" value="1"/>
</dbReference>
<evidence type="ECO:0000256" key="1">
    <source>
        <dbReference type="ARBA" id="ARBA00010761"/>
    </source>
</evidence>
<dbReference type="SUPFAM" id="SSF54814">
    <property type="entry name" value="Prokaryotic type KH domain (KH-domain type II)"/>
    <property type="match status" value="1"/>
</dbReference>
<dbReference type="InterPro" id="IPR005704">
    <property type="entry name" value="Ribosomal_uS3_bac-typ"/>
</dbReference>
<protein>
    <recommendedName>
        <fullName evidence="7 8">Small ribosomal subunit protein uS3</fullName>
    </recommendedName>
</protein>
<dbReference type="PANTHER" id="PTHR11760:SF19">
    <property type="entry name" value="SMALL RIBOSOMAL SUBUNIT PROTEIN US3C"/>
    <property type="match status" value="1"/>
</dbReference>
<comment type="similarity">
    <text evidence="1 8 9">Belongs to the universal ribosomal protein uS3 family.</text>
</comment>
<dbReference type="SUPFAM" id="SSF54821">
    <property type="entry name" value="Ribosomal protein S3 C-terminal domain"/>
    <property type="match status" value="1"/>
</dbReference>
<keyword evidence="5 8" id="KW-0687">Ribonucleoprotein</keyword>
<dbReference type="GO" id="GO:0006412">
    <property type="term" value="P:translation"/>
    <property type="evidence" value="ECO:0007669"/>
    <property type="project" value="UniProtKB-UniRule"/>
</dbReference>
<feature type="compositionally biased region" description="Low complexity" evidence="10">
    <location>
        <begin position="244"/>
        <end position="255"/>
    </location>
</feature>
<keyword evidence="4 8" id="KW-0689">Ribosomal protein</keyword>
<dbReference type="InterPro" id="IPR004044">
    <property type="entry name" value="KH_dom_type_2"/>
</dbReference>
<dbReference type="InterPro" id="IPR004087">
    <property type="entry name" value="KH_dom"/>
</dbReference>
<dbReference type="GO" id="GO:0003729">
    <property type="term" value="F:mRNA binding"/>
    <property type="evidence" value="ECO:0007669"/>
    <property type="project" value="UniProtKB-UniRule"/>
</dbReference>
<dbReference type="GO" id="GO:0003735">
    <property type="term" value="F:structural constituent of ribosome"/>
    <property type="evidence" value="ECO:0007669"/>
    <property type="project" value="InterPro"/>
</dbReference>
<dbReference type="InterPro" id="IPR009019">
    <property type="entry name" value="KH_sf_prok-type"/>
</dbReference>
<evidence type="ECO:0000256" key="7">
    <source>
        <dbReference type="ARBA" id="ARBA00035257"/>
    </source>
</evidence>
<dbReference type="AlphaFoldDB" id="A0A5R8K9Z0"/>
<feature type="compositionally biased region" description="Gly residues" evidence="10">
    <location>
        <begin position="230"/>
        <end position="243"/>
    </location>
</feature>
<feature type="compositionally biased region" description="Basic and acidic residues" evidence="10">
    <location>
        <begin position="218"/>
        <end position="229"/>
    </location>
</feature>
<feature type="domain" description="KH type-2" evidence="11">
    <location>
        <begin position="39"/>
        <end position="108"/>
    </location>
</feature>
<evidence type="ECO:0000256" key="9">
    <source>
        <dbReference type="RuleBase" id="RU003624"/>
    </source>
</evidence>
<proteinExistence type="inferred from homology"/>
<evidence type="ECO:0000259" key="11">
    <source>
        <dbReference type="PROSITE" id="PS50823"/>
    </source>
</evidence>
<keyword evidence="13" id="KW-1185">Reference proteome</keyword>
<name>A0A5R8K9Z0_9BACT</name>
<accession>A0A5R8K9Z0</accession>
<gene>
    <name evidence="8 12" type="primary">rpsC</name>
    <name evidence="12" type="ORF">FEM03_18685</name>
</gene>
<dbReference type="InterPro" id="IPR057258">
    <property type="entry name" value="Ribosomal_uS3"/>
</dbReference>
<dbReference type="InterPro" id="IPR015946">
    <property type="entry name" value="KH_dom-like_a/b"/>
</dbReference>
<evidence type="ECO:0000313" key="13">
    <source>
        <dbReference type="Proteomes" id="UP000306196"/>
    </source>
</evidence>
<feature type="compositionally biased region" description="Pro residues" evidence="10">
    <location>
        <begin position="256"/>
        <end position="267"/>
    </location>
</feature>
<keyword evidence="2 8" id="KW-0699">rRNA-binding</keyword>
<evidence type="ECO:0000313" key="12">
    <source>
        <dbReference type="EMBL" id="TLD69128.1"/>
    </source>
</evidence>
<dbReference type="InterPro" id="IPR036419">
    <property type="entry name" value="Ribosomal_S3_C_sf"/>
</dbReference>
<dbReference type="EMBL" id="VAUV01000015">
    <property type="protein sequence ID" value="TLD69128.1"/>
    <property type="molecule type" value="Genomic_DNA"/>
</dbReference>
<evidence type="ECO:0000256" key="4">
    <source>
        <dbReference type="ARBA" id="ARBA00022980"/>
    </source>
</evidence>
<dbReference type="HAMAP" id="MF_01309_B">
    <property type="entry name" value="Ribosomal_uS3_B"/>
    <property type="match status" value="1"/>
</dbReference>
<dbReference type="OrthoDB" id="9806396at2"/>
<organism evidence="12 13">
    <name type="scientific">Phragmitibacter flavus</name>
    <dbReference type="NCBI Taxonomy" id="2576071"/>
    <lineage>
        <taxon>Bacteria</taxon>
        <taxon>Pseudomonadati</taxon>
        <taxon>Verrucomicrobiota</taxon>
        <taxon>Verrucomicrobiia</taxon>
        <taxon>Verrucomicrobiales</taxon>
        <taxon>Verrucomicrobiaceae</taxon>
        <taxon>Phragmitibacter</taxon>
    </lineage>
</organism>